<accession>A0A7C0ZDQ3</accession>
<comment type="caution">
    <text evidence="1">The sequence shown here is derived from an EMBL/GenBank/DDBJ whole genome shotgun (WGS) entry which is preliminary data.</text>
</comment>
<gene>
    <name evidence="1" type="ORF">ENF18_07385</name>
</gene>
<evidence type="ECO:0000313" key="1">
    <source>
        <dbReference type="EMBL" id="HDI83594.1"/>
    </source>
</evidence>
<proteinExistence type="predicted"/>
<dbReference type="Proteomes" id="UP000885847">
    <property type="component" value="Unassembled WGS sequence"/>
</dbReference>
<sequence length="96" mass="11237">MVLLMLLSYLLFGSEIPPDRIIYLQKRWKMMNPKLKYAETMILPPARAEFLRQFLKVEDNIPHVTPFYLNTKAIGLPDKKMKPMIITSPVEAIVFE</sequence>
<reference evidence="1" key="1">
    <citation type="journal article" date="2020" name="mSystems">
        <title>Genome- and Community-Level Interaction Insights into Carbon Utilization and Element Cycling Functions of Hydrothermarchaeota in Hydrothermal Sediment.</title>
        <authorList>
            <person name="Zhou Z."/>
            <person name="Liu Y."/>
            <person name="Xu W."/>
            <person name="Pan J."/>
            <person name="Luo Z.H."/>
            <person name="Li M."/>
        </authorList>
    </citation>
    <scope>NUCLEOTIDE SEQUENCE [LARGE SCALE GENOMIC DNA]</scope>
    <source>
        <strain evidence="1">HyVt-102</strain>
    </source>
</reference>
<feature type="non-terminal residue" evidence="1">
    <location>
        <position position="96"/>
    </location>
</feature>
<dbReference type="AlphaFoldDB" id="A0A7C0ZDQ3"/>
<organism evidence="1">
    <name type="scientific">candidate division WOR-3 bacterium</name>
    <dbReference type="NCBI Taxonomy" id="2052148"/>
    <lineage>
        <taxon>Bacteria</taxon>
        <taxon>Bacteria division WOR-3</taxon>
    </lineage>
</organism>
<protein>
    <submittedName>
        <fullName evidence="1">Uncharacterized protein</fullName>
    </submittedName>
</protein>
<name>A0A7C0ZDQ3_UNCW3</name>
<dbReference type="EMBL" id="DQWE01000348">
    <property type="protein sequence ID" value="HDI83594.1"/>
    <property type="molecule type" value="Genomic_DNA"/>
</dbReference>